<dbReference type="Proteomes" id="UP000499080">
    <property type="component" value="Unassembled WGS sequence"/>
</dbReference>
<dbReference type="AlphaFoldDB" id="A0A4Y2G5T3"/>
<organism evidence="1 2">
    <name type="scientific">Araneus ventricosus</name>
    <name type="common">Orbweaver spider</name>
    <name type="synonym">Epeira ventricosa</name>
    <dbReference type="NCBI Taxonomy" id="182803"/>
    <lineage>
        <taxon>Eukaryota</taxon>
        <taxon>Metazoa</taxon>
        <taxon>Ecdysozoa</taxon>
        <taxon>Arthropoda</taxon>
        <taxon>Chelicerata</taxon>
        <taxon>Arachnida</taxon>
        <taxon>Araneae</taxon>
        <taxon>Araneomorphae</taxon>
        <taxon>Entelegynae</taxon>
        <taxon>Araneoidea</taxon>
        <taxon>Araneidae</taxon>
        <taxon>Araneus</taxon>
    </lineage>
</organism>
<protein>
    <submittedName>
        <fullName evidence="1">Uncharacterized protein</fullName>
    </submittedName>
</protein>
<evidence type="ECO:0000313" key="2">
    <source>
        <dbReference type="Proteomes" id="UP000499080"/>
    </source>
</evidence>
<keyword evidence="2" id="KW-1185">Reference proteome</keyword>
<name>A0A4Y2G5T3_ARAVE</name>
<evidence type="ECO:0000313" key="1">
    <source>
        <dbReference type="EMBL" id="GBM48075.1"/>
    </source>
</evidence>
<sequence length="122" mass="13113">MVLGLKHKDLLSNKKKSLGLKSLFSKQHQGVTESEEACAAPAPASVASSTTSTPVSNASSTITSYVTKNNVLDAEIIWALKCIRSHLSYNSSEDSHKLFARMFPDSAIAQMFTCGATKSVYV</sequence>
<proteinExistence type="predicted"/>
<gene>
    <name evidence="1" type="ORF">AVEN_34399_1</name>
</gene>
<dbReference type="OrthoDB" id="6747606at2759"/>
<comment type="caution">
    <text evidence="1">The sequence shown here is derived from an EMBL/GenBank/DDBJ whole genome shotgun (WGS) entry which is preliminary data.</text>
</comment>
<accession>A0A4Y2G5T3</accession>
<dbReference type="EMBL" id="BGPR01001202">
    <property type="protein sequence ID" value="GBM48075.1"/>
    <property type="molecule type" value="Genomic_DNA"/>
</dbReference>
<reference evidence="1 2" key="1">
    <citation type="journal article" date="2019" name="Sci. Rep.">
        <title>Orb-weaving spider Araneus ventricosus genome elucidates the spidroin gene catalogue.</title>
        <authorList>
            <person name="Kono N."/>
            <person name="Nakamura H."/>
            <person name="Ohtoshi R."/>
            <person name="Moran D.A.P."/>
            <person name="Shinohara A."/>
            <person name="Yoshida Y."/>
            <person name="Fujiwara M."/>
            <person name="Mori M."/>
            <person name="Tomita M."/>
            <person name="Arakawa K."/>
        </authorList>
    </citation>
    <scope>NUCLEOTIDE SEQUENCE [LARGE SCALE GENOMIC DNA]</scope>
</reference>